<protein>
    <submittedName>
        <fullName evidence="3">Uncharacterized protein</fullName>
    </submittedName>
</protein>
<keyword evidence="4" id="KW-1185">Reference proteome</keyword>
<dbReference type="AlphaFoldDB" id="A0A8W8M180"/>
<organism evidence="3 4">
    <name type="scientific">Magallana gigas</name>
    <name type="common">Pacific oyster</name>
    <name type="synonym">Crassostrea gigas</name>
    <dbReference type="NCBI Taxonomy" id="29159"/>
    <lineage>
        <taxon>Eukaryota</taxon>
        <taxon>Metazoa</taxon>
        <taxon>Spiralia</taxon>
        <taxon>Lophotrochozoa</taxon>
        <taxon>Mollusca</taxon>
        <taxon>Bivalvia</taxon>
        <taxon>Autobranchia</taxon>
        <taxon>Pteriomorphia</taxon>
        <taxon>Ostreida</taxon>
        <taxon>Ostreoidea</taxon>
        <taxon>Ostreidae</taxon>
        <taxon>Magallana</taxon>
    </lineage>
</organism>
<proteinExistence type="predicted"/>
<evidence type="ECO:0000256" key="1">
    <source>
        <dbReference type="SAM" id="MobiDB-lite"/>
    </source>
</evidence>
<evidence type="ECO:0000256" key="2">
    <source>
        <dbReference type="SAM" id="Phobius"/>
    </source>
</evidence>
<keyword evidence="2" id="KW-0812">Transmembrane</keyword>
<evidence type="ECO:0000313" key="4">
    <source>
        <dbReference type="Proteomes" id="UP000005408"/>
    </source>
</evidence>
<keyword evidence="2" id="KW-0472">Membrane</keyword>
<name>A0A8W8M180_MAGGI</name>
<evidence type="ECO:0000313" key="3">
    <source>
        <dbReference type="EnsemblMetazoa" id="G30101.2:cds"/>
    </source>
</evidence>
<feature type="compositionally biased region" description="Basic and acidic residues" evidence="1">
    <location>
        <begin position="129"/>
        <end position="159"/>
    </location>
</feature>
<feature type="compositionally biased region" description="Basic and acidic residues" evidence="1">
    <location>
        <begin position="200"/>
        <end position="240"/>
    </location>
</feature>
<feature type="transmembrane region" description="Helical" evidence="2">
    <location>
        <begin position="51"/>
        <end position="75"/>
    </location>
</feature>
<reference evidence="3" key="1">
    <citation type="submission" date="2022-08" db="UniProtKB">
        <authorList>
            <consortium name="EnsemblMetazoa"/>
        </authorList>
    </citation>
    <scope>IDENTIFICATION</scope>
    <source>
        <strain evidence="3">05x7-T-G4-1.051#20</strain>
    </source>
</reference>
<dbReference type="Proteomes" id="UP000005408">
    <property type="component" value="Unassembled WGS sequence"/>
</dbReference>
<feature type="region of interest" description="Disordered" evidence="1">
    <location>
        <begin position="184"/>
        <end position="240"/>
    </location>
</feature>
<dbReference type="EnsemblMetazoa" id="G30101.2">
    <property type="protein sequence ID" value="G30101.2:cds"/>
    <property type="gene ID" value="G30101"/>
</dbReference>
<accession>A0A8W8M180</accession>
<sequence length="240" mass="27062">MKLQDSFALEGLLEEISSIRDIHESVFLEMLQVNVNICRYLVVKMAKDSSAVPIAVSVVLVLLAIAGCVIAIIIYKKRKNVLQEKETKSAYCPPANKESERCSDSKTFSNTNYFVLQQSNSTYQLADNSKLESESPYNEAKEGTYDHLGEKRVRKRPDDDIYNHASSAELSDLSDYDVANRKHLNNEDNTYDHTGVGDDSYGKVKSDLSDYDVANREHRNEEDSTYDHTGVDVDSHGTYN</sequence>
<keyword evidence="2" id="KW-1133">Transmembrane helix</keyword>
<feature type="region of interest" description="Disordered" evidence="1">
    <location>
        <begin position="126"/>
        <end position="159"/>
    </location>
</feature>